<dbReference type="SUPFAM" id="SSF55729">
    <property type="entry name" value="Acyl-CoA N-acyltransferases (Nat)"/>
    <property type="match status" value="1"/>
</dbReference>
<keyword evidence="5" id="KW-1185">Reference proteome</keyword>
<keyword evidence="2 4" id="KW-0012">Acyltransferase</keyword>
<gene>
    <name evidence="4" type="ORF">ACFQ4B_26840</name>
</gene>
<dbReference type="InterPro" id="IPR050832">
    <property type="entry name" value="Bact_Acetyltransf"/>
</dbReference>
<accession>A0ABW3UW68</accession>
<evidence type="ECO:0000256" key="1">
    <source>
        <dbReference type="ARBA" id="ARBA00022679"/>
    </source>
</evidence>
<name>A0ABW3UW68_9BACL</name>
<evidence type="ECO:0000259" key="3">
    <source>
        <dbReference type="PROSITE" id="PS51186"/>
    </source>
</evidence>
<reference evidence="5" key="1">
    <citation type="journal article" date="2019" name="Int. J. Syst. Evol. Microbiol.">
        <title>The Global Catalogue of Microorganisms (GCM) 10K type strain sequencing project: providing services to taxonomists for standard genome sequencing and annotation.</title>
        <authorList>
            <consortium name="The Broad Institute Genomics Platform"/>
            <consortium name="The Broad Institute Genome Sequencing Center for Infectious Disease"/>
            <person name="Wu L."/>
            <person name="Ma J."/>
        </authorList>
    </citation>
    <scope>NUCLEOTIDE SEQUENCE [LARGE SCALE GENOMIC DNA]</scope>
    <source>
        <strain evidence="5">CCUG 53270</strain>
    </source>
</reference>
<dbReference type="Proteomes" id="UP001597180">
    <property type="component" value="Unassembled WGS sequence"/>
</dbReference>
<evidence type="ECO:0000313" key="4">
    <source>
        <dbReference type="EMBL" id="MFD1223744.1"/>
    </source>
</evidence>
<evidence type="ECO:0000256" key="2">
    <source>
        <dbReference type="ARBA" id="ARBA00023315"/>
    </source>
</evidence>
<dbReference type="PANTHER" id="PTHR43877">
    <property type="entry name" value="AMINOALKYLPHOSPHONATE N-ACETYLTRANSFERASE-RELATED-RELATED"/>
    <property type="match status" value="1"/>
</dbReference>
<proteinExistence type="predicted"/>
<protein>
    <submittedName>
        <fullName evidence="4">GNAT family N-acetyltransferase</fullName>
        <ecNumber evidence="4">2.3.-.-</ecNumber>
    </submittedName>
</protein>
<organism evidence="4 5">
    <name type="scientific">Paenibacillus vulneris</name>
    <dbReference type="NCBI Taxonomy" id="1133364"/>
    <lineage>
        <taxon>Bacteria</taxon>
        <taxon>Bacillati</taxon>
        <taxon>Bacillota</taxon>
        <taxon>Bacilli</taxon>
        <taxon>Bacillales</taxon>
        <taxon>Paenibacillaceae</taxon>
        <taxon>Paenibacillus</taxon>
    </lineage>
</organism>
<dbReference type="CDD" id="cd04301">
    <property type="entry name" value="NAT_SF"/>
    <property type="match status" value="1"/>
</dbReference>
<dbReference type="GO" id="GO:0016746">
    <property type="term" value="F:acyltransferase activity"/>
    <property type="evidence" value="ECO:0007669"/>
    <property type="project" value="UniProtKB-KW"/>
</dbReference>
<dbReference type="Gene3D" id="3.40.630.30">
    <property type="match status" value="1"/>
</dbReference>
<dbReference type="InterPro" id="IPR016181">
    <property type="entry name" value="Acyl_CoA_acyltransferase"/>
</dbReference>
<dbReference type="InterPro" id="IPR000182">
    <property type="entry name" value="GNAT_dom"/>
</dbReference>
<dbReference type="EMBL" id="JBHTLU010000036">
    <property type="protein sequence ID" value="MFD1223744.1"/>
    <property type="molecule type" value="Genomic_DNA"/>
</dbReference>
<evidence type="ECO:0000313" key="5">
    <source>
        <dbReference type="Proteomes" id="UP001597180"/>
    </source>
</evidence>
<comment type="caution">
    <text evidence="4">The sequence shown here is derived from an EMBL/GenBank/DDBJ whole genome shotgun (WGS) entry which is preliminary data.</text>
</comment>
<dbReference type="PROSITE" id="PS51186">
    <property type="entry name" value="GNAT"/>
    <property type="match status" value="1"/>
</dbReference>
<dbReference type="EC" id="2.3.-.-" evidence="4"/>
<sequence>MIRKATLENIPVLVRLKYQMYEESGMASRLHPDFDRLVEADYKELYRVGTAQHFVIEQDGAMVGCAGGFIRNDAPYRYLKLQQYGFIADVYVEPEYRRKGYARALTMEVLAWFAEQNIRLYRLGATDAARPLYESLGFTATNEMGMYR</sequence>
<dbReference type="PANTHER" id="PTHR43877:SF2">
    <property type="entry name" value="AMINOALKYLPHOSPHONATE N-ACETYLTRANSFERASE-RELATED"/>
    <property type="match status" value="1"/>
</dbReference>
<feature type="domain" description="N-acetyltransferase" evidence="3">
    <location>
        <begin position="1"/>
        <end position="148"/>
    </location>
</feature>
<dbReference type="RefSeq" id="WP_345587836.1">
    <property type="nucleotide sequence ID" value="NZ_BAABJG010000014.1"/>
</dbReference>
<keyword evidence="1 4" id="KW-0808">Transferase</keyword>
<dbReference type="Pfam" id="PF00583">
    <property type="entry name" value="Acetyltransf_1"/>
    <property type="match status" value="1"/>
</dbReference>